<feature type="compositionally biased region" description="Low complexity" evidence="1">
    <location>
        <begin position="27"/>
        <end position="45"/>
    </location>
</feature>
<protein>
    <recommendedName>
        <fullName evidence="3">MSP domain-containing protein</fullName>
    </recommendedName>
</protein>
<dbReference type="SUPFAM" id="SSF49354">
    <property type="entry name" value="PapD-like"/>
    <property type="match status" value="1"/>
</dbReference>
<gene>
    <name evidence="4" type="ORF">PCOS0759_LOCUS947</name>
</gene>
<accession>A0A7S1PFT1</accession>
<reference evidence="4" key="1">
    <citation type="submission" date="2021-01" db="EMBL/GenBank/DDBJ databases">
        <authorList>
            <person name="Corre E."/>
            <person name="Pelletier E."/>
            <person name="Niang G."/>
            <person name="Scheremetjew M."/>
            <person name="Finn R."/>
            <person name="Kale V."/>
            <person name="Holt S."/>
            <person name="Cochrane G."/>
            <person name="Meng A."/>
            <person name="Brown T."/>
            <person name="Cohen L."/>
        </authorList>
    </citation>
    <scope>NUCLEOTIDE SEQUENCE</scope>
    <source>
        <strain evidence="4">WS</strain>
    </source>
</reference>
<feature type="compositionally biased region" description="Basic and acidic residues" evidence="1">
    <location>
        <begin position="434"/>
        <end position="472"/>
    </location>
</feature>
<evidence type="ECO:0000313" key="4">
    <source>
        <dbReference type="EMBL" id="CAD9077715.1"/>
    </source>
</evidence>
<sequence>MSTLSSSRSNATHHHHMHPGRLFIITSSSSSSSSSSSQQQLSSSPPREEKSPREEYYQMRSVLLNHGGWEVSEIKIEHRSHLKQQIEDLVPQPNFQLQTPCLFINSKYVGTLADLGQIPEKDLKYMLLEAKIQEPGPMYDIYRSQNHIVLIKPQRLYFPPETKHKFTSHILRITNLMDDGFVVYKMRTNNAKPYSVHPKQGLIQPHQEISVTVHLKAEFEASAKDKFRFEGVTIPYADESYVHEIDTIFKKMKDKTVKQMIPLELEKQPEGVVVEERDEKIYIEWKGDEEESAQKEEAHATEEPTAEGFHQTAARIEETTPQHETPQTSPPAEKNPVATTKQHVDENAPSVVAVTAPKIAEEEDQSKEVPSTSVKSSTEATKIVSQPKIQPADTISQLPAAEKTDREVTTKAAHTEKSSPAVPAETFSKKPVKHERITSHDVTEEHNEESTLQRLSEQTKKELESREKETQRALKEEKKIQLKAYENLKRDYNKALEEIKSNTSLIQTLEGEKKKAFKDLNAAREQIVLLQEKTRSKEGELRHRKPAKTDEEHNATLTKSSPSTGASTSLTINGMDLERGYPLMMVCVIAIVCFLLGNILG</sequence>
<dbReference type="AlphaFoldDB" id="A0A7S1PFT1"/>
<feature type="transmembrane region" description="Helical" evidence="2">
    <location>
        <begin position="580"/>
        <end position="600"/>
    </location>
</feature>
<keyword evidence="2" id="KW-0812">Transmembrane</keyword>
<feature type="region of interest" description="Disordered" evidence="1">
    <location>
        <begin position="26"/>
        <end position="54"/>
    </location>
</feature>
<feature type="compositionally biased region" description="Polar residues" evidence="1">
    <location>
        <begin position="368"/>
        <end position="397"/>
    </location>
</feature>
<dbReference type="EMBL" id="HBGD01001187">
    <property type="protein sequence ID" value="CAD9077715.1"/>
    <property type="molecule type" value="Transcribed_RNA"/>
</dbReference>
<evidence type="ECO:0000259" key="3">
    <source>
        <dbReference type="PROSITE" id="PS50202"/>
    </source>
</evidence>
<feature type="compositionally biased region" description="Polar residues" evidence="1">
    <location>
        <begin position="555"/>
        <end position="569"/>
    </location>
</feature>
<dbReference type="InterPro" id="IPR008962">
    <property type="entry name" value="PapD-like_sf"/>
</dbReference>
<dbReference type="Pfam" id="PF00635">
    <property type="entry name" value="Motile_Sperm"/>
    <property type="match status" value="1"/>
</dbReference>
<feature type="region of interest" description="Disordered" evidence="1">
    <location>
        <begin position="534"/>
        <end position="569"/>
    </location>
</feature>
<feature type="compositionally biased region" description="Low complexity" evidence="1">
    <location>
        <begin position="322"/>
        <end position="331"/>
    </location>
</feature>
<name>A0A7S1PFT1_9EUKA</name>
<dbReference type="InterPro" id="IPR000535">
    <property type="entry name" value="MSP_dom"/>
</dbReference>
<dbReference type="PROSITE" id="PS50202">
    <property type="entry name" value="MSP"/>
    <property type="match status" value="1"/>
</dbReference>
<dbReference type="Gene3D" id="2.60.40.10">
    <property type="entry name" value="Immunoglobulins"/>
    <property type="match status" value="1"/>
</dbReference>
<evidence type="ECO:0000256" key="2">
    <source>
        <dbReference type="SAM" id="Phobius"/>
    </source>
</evidence>
<feature type="compositionally biased region" description="Basic and acidic residues" evidence="1">
    <location>
        <begin position="402"/>
        <end position="417"/>
    </location>
</feature>
<proteinExistence type="predicted"/>
<evidence type="ECO:0000256" key="1">
    <source>
        <dbReference type="SAM" id="MobiDB-lite"/>
    </source>
</evidence>
<feature type="domain" description="MSP" evidence="3">
    <location>
        <begin position="148"/>
        <end position="267"/>
    </location>
</feature>
<feature type="compositionally biased region" description="Basic and acidic residues" evidence="1">
    <location>
        <begin position="534"/>
        <end position="554"/>
    </location>
</feature>
<keyword evidence="2" id="KW-0472">Membrane</keyword>
<feature type="region of interest" description="Disordered" evidence="1">
    <location>
        <begin position="284"/>
        <end position="472"/>
    </location>
</feature>
<organism evidence="4">
    <name type="scientific">Percolomonas cosmopolitus</name>
    <dbReference type="NCBI Taxonomy" id="63605"/>
    <lineage>
        <taxon>Eukaryota</taxon>
        <taxon>Discoba</taxon>
        <taxon>Heterolobosea</taxon>
        <taxon>Tetramitia</taxon>
        <taxon>Eutetramitia</taxon>
        <taxon>Percolomonadidae</taxon>
        <taxon>Percolomonas</taxon>
    </lineage>
</organism>
<dbReference type="InterPro" id="IPR013783">
    <property type="entry name" value="Ig-like_fold"/>
</dbReference>
<feature type="compositionally biased region" description="Basic and acidic residues" evidence="1">
    <location>
        <begin position="284"/>
        <end position="302"/>
    </location>
</feature>
<keyword evidence="2" id="KW-1133">Transmembrane helix</keyword>